<accession>A0A9P0J471</accession>
<name>A0A9P0J471_APHGO</name>
<gene>
    <name evidence="1" type="ORF">APHIGO_LOCUS7470</name>
</gene>
<dbReference type="AlphaFoldDB" id="A0A9P0J471"/>
<sequence>MGKKNKTTLAAAAAATAARQKRTESVIVEGGRTAAAAAAVCTKRATSPRSARSTFSLRVPADRRSVVFTRARAYLRVCSCRVIPYDNSNSNNNNIVSYHDNNTYIKIVLFTACVPCANVGCECVCFSSARMTTKSVVNFRRNFLPAQDIILKYSIFNRLATMPVR</sequence>
<protein>
    <submittedName>
        <fullName evidence="1">Uncharacterized protein</fullName>
    </submittedName>
</protein>
<reference evidence="1" key="2">
    <citation type="submission" date="2022-10" db="EMBL/GenBank/DDBJ databases">
        <authorList>
            <consortium name="ENA_rothamsted_submissions"/>
            <consortium name="culmorum"/>
            <person name="King R."/>
        </authorList>
    </citation>
    <scope>NUCLEOTIDE SEQUENCE</scope>
</reference>
<evidence type="ECO:0000313" key="2">
    <source>
        <dbReference type="Proteomes" id="UP001154329"/>
    </source>
</evidence>
<dbReference type="EMBL" id="OU899035">
    <property type="protein sequence ID" value="CAH1726616.1"/>
    <property type="molecule type" value="Genomic_DNA"/>
</dbReference>
<evidence type="ECO:0000313" key="1">
    <source>
        <dbReference type="EMBL" id="CAH1726616.1"/>
    </source>
</evidence>
<dbReference type="Proteomes" id="UP001154329">
    <property type="component" value="Chromosome 2"/>
</dbReference>
<proteinExistence type="predicted"/>
<keyword evidence="2" id="KW-1185">Reference proteome</keyword>
<organism evidence="1 2">
    <name type="scientific">Aphis gossypii</name>
    <name type="common">Cotton aphid</name>
    <dbReference type="NCBI Taxonomy" id="80765"/>
    <lineage>
        <taxon>Eukaryota</taxon>
        <taxon>Metazoa</taxon>
        <taxon>Ecdysozoa</taxon>
        <taxon>Arthropoda</taxon>
        <taxon>Hexapoda</taxon>
        <taxon>Insecta</taxon>
        <taxon>Pterygota</taxon>
        <taxon>Neoptera</taxon>
        <taxon>Paraneoptera</taxon>
        <taxon>Hemiptera</taxon>
        <taxon>Sternorrhyncha</taxon>
        <taxon>Aphidomorpha</taxon>
        <taxon>Aphidoidea</taxon>
        <taxon>Aphididae</taxon>
        <taxon>Aphidini</taxon>
        <taxon>Aphis</taxon>
        <taxon>Aphis</taxon>
    </lineage>
</organism>
<reference evidence="1" key="1">
    <citation type="submission" date="2022-02" db="EMBL/GenBank/DDBJ databases">
        <authorList>
            <person name="King R."/>
        </authorList>
    </citation>
    <scope>NUCLEOTIDE SEQUENCE</scope>
</reference>